<gene>
    <name evidence="1" type="ORF">BYL167_LOCUS50984</name>
    <name evidence="2" type="ORF">GIL414_LOCUS59121</name>
</gene>
<name>A0A8S3CEM5_9BILA</name>
<dbReference type="Proteomes" id="UP000681967">
    <property type="component" value="Unassembled WGS sequence"/>
</dbReference>
<reference evidence="1" key="1">
    <citation type="submission" date="2021-02" db="EMBL/GenBank/DDBJ databases">
        <authorList>
            <person name="Nowell W R."/>
        </authorList>
    </citation>
    <scope>NUCLEOTIDE SEQUENCE</scope>
</reference>
<dbReference type="Gene3D" id="3.30.200.20">
    <property type="entry name" value="Phosphorylase Kinase, domain 1"/>
    <property type="match status" value="1"/>
</dbReference>
<feature type="non-terminal residue" evidence="1">
    <location>
        <position position="1"/>
    </location>
</feature>
<dbReference type="Proteomes" id="UP000681720">
    <property type="component" value="Unassembled WGS sequence"/>
</dbReference>
<comment type="caution">
    <text evidence="1">The sequence shown here is derived from an EMBL/GenBank/DDBJ whole genome shotgun (WGS) entry which is preliminary data.</text>
</comment>
<evidence type="ECO:0000313" key="3">
    <source>
        <dbReference type="Proteomes" id="UP000681967"/>
    </source>
</evidence>
<dbReference type="EMBL" id="CAJOBJ010222010">
    <property type="protein sequence ID" value="CAF5035231.1"/>
    <property type="molecule type" value="Genomic_DNA"/>
</dbReference>
<proteinExistence type="predicted"/>
<organism evidence="1 3">
    <name type="scientific">Rotaria magnacalcarata</name>
    <dbReference type="NCBI Taxonomy" id="392030"/>
    <lineage>
        <taxon>Eukaryota</taxon>
        <taxon>Metazoa</taxon>
        <taxon>Spiralia</taxon>
        <taxon>Gnathifera</taxon>
        <taxon>Rotifera</taxon>
        <taxon>Eurotatoria</taxon>
        <taxon>Bdelloidea</taxon>
        <taxon>Philodinida</taxon>
        <taxon>Philodinidae</taxon>
        <taxon>Rotaria</taxon>
    </lineage>
</organism>
<sequence>MVSKDSLNKAKSFISRVKRCRFNRNDFETIKIIGRGAFGE</sequence>
<accession>A0A8S3CEM5</accession>
<evidence type="ECO:0000313" key="2">
    <source>
        <dbReference type="EMBL" id="CAF5035231.1"/>
    </source>
</evidence>
<protein>
    <submittedName>
        <fullName evidence="1">Uncharacterized protein</fullName>
    </submittedName>
</protein>
<dbReference type="AlphaFoldDB" id="A0A8S3CEM5"/>
<evidence type="ECO:0000313" key="1">
    <source>
        <dbReference type="EMBL" id="CAF4871670.1"/>
    </source>
</evidence>
<dbReference type="EMBL" id="CAJOBH010158893">
    <property type="protein sequence ID" value="CAF4871670.1"/>
    <property type="molecule type" value="Genomic_DNA"/>
</dbReference>